<protein>
    <recommendedName>
        <fullName evidence="1">Glycosyltransferase 2-like domain-containing protein</fullName>
    </recommendedName>
</protein>
<reference evidence="2 3" key="1">
    <citation type="submission" date="2015-12" db="EMBL/GenBank/DDBJ databases">
        <title>Genome sequence of Thalassospira lucentensis MCCC 1A02072.</title>
        <authorList>
            <person name="Lu L."/>
            <person name="Lai Q."/>
            <person name="Shao Z."/>
            <person name="Qian P."/>
        </authorList>
    </citation>
    <scope>NUCLEOTIDE SEQUENCE [LARGE SCALE GENOMIC DNA]</scope>
    <source>
        <strain evidence="2 3">MCCC 1A02072</strain>
    </source>
</reference>
<evidence type="ECO:0000313" key="2">
    <source>
        <dbReference type="EMBL" id="KZB60486.1"/>
    </source>
</evidence>
<comment type="caution">
    <text evidence="2">The sequence shown here is derived from an EMBL/GenBank/DDBJ whole genome shotgun (WGS) entry which is preliminary data.</text>
</comment>
<dbReference type="Pfam" id="PF00535">
    <property type="entry name" value="Glycos_transf_2"/>
    <property type="match status" value="1"/>
</dbReference>
<dbReference type="PANTHER" id="PTHR43179">
    <property type="entry name" value="RHAMNOSYLTRANSFERASE WBBL"/>
    <property type="match status" value="1"/>
</dbReference>
<name>A0A154KZT0_9PROT</name>
<evidence type="ECO:0000313" key="3">
    <source>
        <dbReference type="Proteomes" id="UP000076335"/>
    </source>
</evidence>
<dbReference type="RefSeq" id="WP_062953484.1">
    <property type="nucleotide sequence ID" value="NZ_LPVY01000025.1"/>
</dbReference>
<dbReference type="InterPro" id="IPR029044">
    <property type="entry name" value="Nucleotide-diphossugar_trans"/>
</dbReference>
<dbReference type="InterPro" id="IPR001173">
    <property type="entry name" value="Glyco_trans_2-like"/>
</dbReference>
<dbReference type="CDD" id="cd04186">
    <property type="entry name" value="GT_2_like_c"/>
    <property type="match status" value="1"/>
</dbReference>
<gene>
    <name evidence="2" type="ORF">AUP42_07995</name>
</gene>
<dbReference type="OrthoDB" id="9783791at2"/>
<dbReference type="EMBL" id="LPVY01000025">
    <property type="protein sequence ID" value="KZB60486.1"/>
    <property type="molecule type" value="Genomic_DNA"/>
</dbReference>
<proteinExistence type="predicted"/>
<dbReference type="Proteomes" id="UP000076335">
    <property type="component" value="Unassembled WGS sequence"/>
</dbReference>
<dbReference type="Gene3D" id="3.90.550.10">
    <property type="entry name" value="Spore Coat Polysaccharide Biosynthesis Protein SpsA, Chain A"/>
    <property type="match status" value="1"/>
</dbReference>
<evidence type="ECO:0000259" key="1">
    <source>
        <dbReference type="Pfam" id="PF00535"/>
    </source>
</evidence>
<dbReference type="AlphaFoldDB" id="A0A154KZT0"/>
<sequence length="292" mass="33510">MRVLDCEPVQTAGFQSFASKARLAELLDVVIVNYNTYDDTYKCVTHLIELGEVAPHNIHVVDNFSPDGSGLRLKNDLPAEVDVVLSRVNQGFGAGVNIGVRSGSAPFVLVLNPDCRPETANLHRLLEHFNQHVDVGLVGGELTNVDGSLQYSARTFYSVLDVIVRRTLLKWIFPFSLLNRSHLLMDCIRTVPFDVDWVMGTGFIVRRDLFEQVGAMDEAYFLYMDDVDLCVRMHKAGYRVQIFPMVKFIHDHRRQSRWRWKWTSAQSTHFSSMKLFAKRHSLPLFRRPKIRQ</sequence>
<accession>A0A154KZT0</accession>
<dbReference type="SUPFAM" id="SSF53448">
    <property type="entry name" value="Nucleotide-diphospho-sugar transferases"/>
    <property type="match status" value="1"/>
</dbReference>
<dbReference type="PANTHER" id="PTHR43179:SF7">
    <property type="entry name" value="RHAMNOSYLTRANSFERASE WBBL"/>
    <property type="match status" value="1"/>
</dbReference>
<feature type="domain" description="Glycosyltransferase 2-like" evidence="1">
    <location>
        <begin position="29"/>
        <end position="178"/>
    </location>
</feature>
<organism evidence="2 3">
    <name type="scientific">Thalassospira lucentensis</name>
    <dbReference type="NCBI Taxonomy" id="168935"/>
    <lineage>
        <taxon>Bacteria</taxon>
        <taxon>Pseudomonadati</taxon>
        <taxon>Pseudomonadota</taxon>
        <taxon>Alphaproteobacteria</taxon>
        <taxon>Rhodospirillales</taxon>
        <taxon>Thalassospiraceae</taxon>
        <taxon>Thalassospira</taxon>
    </lineage>
</organism>